<comment type="pathway">
    <text evidence="1">Cofactor biosynthesis; thiamine diphosphate biosynthesis.</text>
</comment>
<dbReference type="InterPro" id="IPR013785">
    <property type="entry name" value="Aldolase_TIM"/>
</dbReference>
<sequence>MIKRYLITDPSFYTSNPAKVVQKLLHVKAKYQPDYICLRDKQTSDYTSLAKAVSKASLQDDRTKLYLHTDFKLAHDLGCDGVHLPSNALHVIENAKALGLEVIASTHTLKEIEEAEKRGADAITFSPIFATPNKGEPLGLEKLKEINDRIRVKCFALGGIINADQVKACEAVGVHGFASIRFFLD</sequence>
<dbReference type="GO" id="GO:0004789">
    <property type="term" value="F:thiamine-phosphate diphosphorylase activity"/>
    <property type="evidence" value="ECO:0007669"/>
    <property type="project" value="TreeGrafter"/>
</dbReference>
<gene>
    <name evidence="4" type="ORF">SHALO_1376</name>
</gene>
<dbReference type="STRING" id="1193502.SHALO_1376"/>
<reference evidence="5" key="1">
    <citation type="submission" date="2016-08" db="EMBL/GenBank/DDBJ databases">
        <title>Complete genome sequence of the organohalide-respiring Epsilonproteobacterium Sulfurospirillum halorespirans.</title>
        <authorList>
            <person name="Goris T."/>
            <person name="Zimmermann J."/>
            <person name="Schenz B."/>
            <person name="Lemos M."/>
            <person name="Hackermueller J."/>
            <person name="Diekert G."/>
        </authorList>
    </citation>
    <scope>NUCLEOTIDE SEQUENCE [LARGE SCALE GENOMIC DNA]</scope>
    <source>
        <strain>DSM 13726</strain>
        <strain evidence="5">PCE-M2</strain>
    </source>
</reference>
<dbReference type="GO" id="GO:0009228">
    <property type="term" value="P:thiamine biosynthetic process"/>
    <property type="evidence" value="ECO:0007669"/>
    <property type="project" value="UniProtKB-KW"/>
</dbReference>
<keyword evidence="5" id="KW-1185">Reference proteome</keyword>
<dbReference type="SUPFAM" id="SSF51391">
    <property type="entry name" value="Thiamin phosphate synthase"/>
    <property type="match status" value="1"/>
</dbReference>
<proteinExistence type="predicted"/>
<dbReference type="AlphaFoldDB" id="A0A1D7TJF0"/>
<evidence type="ECO:0000256" key="2">
    <source>
        <dbReference type="ARBA" id="ARBA00022977"/>
    </source>
</evidence>
<dbReference type="InterPro" id="IPR036206">
    <property type="entry name" value="ThiamineP_synth_sf"/>
</dbReference>
<evidence type="ECO:0000313" key="4">
    <source>
        <dbReference type="EMBL" id="AOO65152.1"/>
    </source>
</evidence>
<evidence type="ECO:0000313" key="5">
    <source>
        <dbReference type="Proteomes" id="UP000094609"/>
    </source>
</evidence>
<dbReference type="Proteomes" id="UP000094609">
    <property type="component" value="Chromosome"/>
</dbReference>
<dbReference type="CDD" id="cd00564">
    <property type="entry name" value="TMP_TenI"/>
    <property type="match status" value="1"/>
</dbReference>
<accession>A0A1D7TJF0</accession>
<dbReference type="PANTHER" id="PTHR20857:SF15">
    <property type="entry name" value="THIAMINE-PHOSPHATE SYNTHASE"/>
    <property type="match status" value="1"/>
</dbReference>
<dbReference type="InterPro" id="IPR022998">
    <property type="entry name" value="ThiamineP_synth_TenI"/>
</dbReference>
<dbReference type="Pfam" id="PF02581">
    <property type="entry name" value="TMP-TENI"/>
    <property type="match status" value="1"/>
</dbReference>
<dbReference type="KEGG" id="shal:SHALO_1376"/>
<evidence type="ECO:0000259" key="3">
    <source>
        <dbReference type="Pfam" id="PF02581"/>
    </source>
</evidence>
<name>A0A1D7TJF0_9BACT</name>
<dbReference type="Gene3D" id="3.20.20.70">
    <property type="entry name" value="Aldolase class I"/>
    <property type="match status" value="1"/>
</dbReference>
<dbReference type="RefSeq" id="WP_084010798.1">
    <property type="nucleotide sequence ID" value="NZ_CP017111.1"/>
</dbReference>
<dbReference type="PATRIC" id="fig|1193502.14.peg.1396"/>
<feature type="domain" description="Thiamine phosphate synthase/TenI" evidence="3">
    <location>
        <begin position="5"/>
        <end position="181"/>
    </location>
</feature>
<keyword evidence="2" id="KW-0784">Thiamine biosynthesis</keyword>
<dbReference type="GO" id="GO:0005737">
    <property type="term" value="C:cytoplasm"/>
    <property type="evidence" value="ECO:0007669"/>
    <property type="project" value="TreeGrafter"/>
</dbReference>
<organism evidence="4 5">
    <name type="scientific">Sulfurospirillum halorespirans DSM 13726</name>
    <dbReference type="NCBI Taxonomy" id="1193502"/>
    <lineage>
        <taxon>Bacteria</taxon>
        <taxon>Pseudomonadati</taxon>
        <taxon>Campylobacterota</taxon>
        <taxon>Epsilonproteobacteria</taxon>
        <taxon>Campylobacterales</taxon>
        <taxon>Sulfurospirillaceae</taxon>
        <taxon>Sulfurospirillum</taxon>
    </lineage>
</organism>
<protein>
    <submittedName>
        <fullName evidence="4">Putative thiamine monophosphate synthase</fullName>
    </submittedName>
</protein>
<dbReference type="PANTHER" id="PTHR20857">
    <property type="entry name" value="THIAMINE-PHOSPHATE PYROPHOSPHORYLASE"/>
    <property type="match status" value="1"/>
</dbReference>
<dbReference type="EMBL" id="CP017111">
    <property type="protein sequence ID" value="AOO65152.1"/>
    <property type="molecule type" value="Genomic_DNA"/>
</dbReference>
<evidence type="ECO:0000256" key="1">
    <source>
        <dbReference type="ARBA" id="ARBA00004948"/>
    </source>
</evidence>